<evidence type="ECO:0000313" key="2">
    <source>
        <dbReference type="Proteomes" id="UP001165960"/>
    </source>
</evidence>
<protein>
    <submittedName>
        <fullName evidence="1">Calcium/calmodulin-dependent protein kinase type I</fullName>
        <ecNumber evidence="1">2.7.11.17</ecNumber>
    </submittedName>
</protein>
<accession>A0ACC2TX26</accession>
<evidence type="ECO:0000313" key="1">
    <source>
        <dbReference type="EMBL" id="KAJ9079314.1"/>
    </source>
</evidence>
<dbReference type="Proteomes" id="UP001165960">
    <property type="component" value="Unassembled WGS sequence"/>
</dbReference>
<gene>
    <name evidence="1" type="primary">cmk1_6</name>
    <name evidence="1" type="ORF">DSO57_1036705</name>
</gene>
<comment type="caution">
    <text evidence="1">The sequence shown here is derived from an EMBL/GenBank/DDBJ whole genome shotgun (WGS) entry which is preliminary data.</text>
</comment>
<reference evidence="1" key="1">
    <citation type="submission" date="2022-04" db="EMBL/GenBank/DDBJ databases">
        <title>Genome of the entomopathogenic fungus Entomophthora muscae.</title>
        <authorList>
            <person name="Elya C."/>
            <person name="Lovett B.R."/>
            <person name="Lee E."/>
            <person name="Macias A.M."/>
            <person name="Hajek A.E."/>
            <person name="De Bivort B.L."/>
            <person name="Kasson M.T."/>
            <person name="De Fine Licht H.H."/>
            <person name="Stajich J.E."/>
        </authorList>
    </citation>
    <scope>NUCLEOTIDE SEQUENCE</scope>
    <source>
        <strain evidence="1">Berkeley</strain>
    </source>
</reference>
<keyword evidence="1" id="KW-0808">Transferase</keyword>
<proteinExistence type="predicted"/>
<keyword evidence="1" id="KW-0418">Kinase</keyword>
<dbReference type="EC" id="2.7.11.17" evidence="1"/>
<keyword evidence="2" id="KW-1185">Reference proteome</keyword>
<sequence length="343" mass="38847">MNKRLMQGRESMIRNEISILKKVSQGHTNILTLVDYFETMNNLYLITELAIGGELFDRICDKGSFFESDAAQIIYTIVDAVKYLHDNGIVHRDLKPENLLFKTKEEDSPLVIGDFGLSRITEPEAFSALTTTCGTPGYMAPEIFLRTGHGKPVDMWAIGVITYFLLCGYPPFDQNDESFEVQSILNGEFSFEPEKYWCQVSETAKKFIRLLLVVKPEERLTAQQALDHPWLLVVKGGVVTGEEANADKTAAPAESNLLPSVRENFNARKTFRKAVGLVKAINKMKTSRAPPVDEELHPDGETMESSKLLEYRFKQDAHLRRFVFLPSPTSSIRKTMRETAYHV</sequence>
<name>A0ACC2TX26_9FUNG</name>
<dbReference type="EMBL" id="QTSX02001782">
    <property type="protein sequence ID" value="KAJ9079314.1"/>
    <property type="molecule type" value="Genomic_DNA"/>
</dbReference>
<organism evidence="1 2">
    <name type="scientific">Entomophthora muscae</name>
    <dbReference type="NCBI Taxonomy" id="34485"/>
    <lineage>
        <taxon>Eukaryota</taxon>
        <taxon>Fungi</taxon>
        <taxon>Fungi incertae sedis</taxon>
        <taxon>Zoopagomycota</taxon>
        <taxon>Entomophthoromycotina</taxon>
        <taxon>Entomophthoromycetes</taxon>
        <taxon>Entomophthorales</taxon>
        <taxon>Entomophthoraceae</taxon>
        <taxon>Entomophthora</taxon>
    </lineage>
</organism>